<reference evidence="7" key="1">
    <citation type="submission" date="2022-10" db="EMBL/GenBank/DDBJ databases">
        <title>The complete genomes of actinobacterial strains from the NBC collection.</title>
        <authorList>
            <person name="Joergensen T.S."/>
            <person name="Alvarez Arevalo M."/>
            <person name="Sterndorff E.B."/>
            <person name="Faurdal D."/>
            <person name="Vuksanovic O."/>
            <person name="Mourched A.-S."/>
            <person name="Charusanti P."/>
            <person name="Shaw S."/>
            <person name="Blin K."/>
            <person name="Weber T."/>
        </authorList>
    </citation>
    <scope>NUCLEOTIDE SEQUENCE</scope>
    <source>
        <strain evidence="7">NBC_01401</strain>
    </source>
</reference>
<keyword evidence="3" id="KW-0378">Hydrolase</keyword>
<dbReference type="SUPFAM" id="SSF88713">
    <property type="entry name" value="Glycoside hydrolase/deacetylase"/>
    <property type="match status" value="1"/>
</dbReference>
<dbReference type="EMBL" id="CP109535">
    <property type="protein sequence ID" value="WTY93631.1"/>
    <property type="molecule type" value="Genomic_DNA"/>
</dbReference>
<dbReference type="PANTHER" id="PTHR31609">
    <property type="entry name" value="YDJC DEACETYLASE FAMILY MEMBER"/>
    <property type="match status" value="1"/>
</dbReference>
<sequence>MDREAHGSSGVNPSARWNRMLGFPPDARLLIVNCDDFGMYPAINTAVIESIEQGIAGSCSLMTVCPAAQDAVGLLRRRPDIPFGIHLTLVCEMPRHPWGPLAAKEKVPSLLDSAGNFFAPTPAGRAALLGRARPDEVETEFRAQLDAVADTGLTPTHLDFHCLADGGRDDILDLTVELAGEYGLAVRVWLEPGLRAMRRRGLPVVDHDFLDSFSLATEDKAAGYARLLQRLPIGLSEWAVHPGLGDREAMAADSGWRVRRADHDFLTSPEAWEAVAREGITVIDHRALQRVWARDAGAAMSRRPGHPHAGPGAPDARTDP</sequence>
<dbReference type="CDD" id="cd10802">
    <property type="entry name" value="YdjC_TTHB029_like"/>
    <property type="match status" value="1"/>
</dbReference>
<feature type="compositionally biased region" description="Low complexity" evidence="6">
    <location>
        <begin position="307"/>
        <end position="320"/>
    </location>
</feature>
<dbReference type="GO" id="GO:0005975">
    <property type="term" value="P:carbohydrate metabolic process"/>
    <property type="evidence" value="ECO:0007669"/>
    <property type="project" value="InterPro"/>
</dbReference>
<dbReference type="AlphaFoldDB" id="A0AAU3GRK1"/>
<keyword evidence="5" id="KW-0119">Carbohydrate metabolism</keyword>
<evidence type="ECO:0000256" key="5">
    <source>
        <dbReference type="ARBA" id="ARBA00023277"/>
    </source>
</evidence>
<feature type="region of interest" description="Disordered" evidence="6">
    <location>
        <begin position="297"/>
        <end position="320"/>
    </location>
</feature>
<dbReference type="PANTHER" id="PTHR31609:SF1">
    <property type="entry name" value="CARBOHYDRATE DEACETYLASE"/>
    <property type="match status" value="1"/>
</dbReference>
<name>A0AAU3GRK1_9ACTN</name>
<gene>
    <name evidence="7" type="ORF">OG626_01385</name>
</gene>
<evidence type="ECO:0000256" key="1">
    <source>
        <dbReference type="ARBA" id="ARBA00001946"/>
    </source>
</evidence>
<evidence type="ECO:0000256" key="3">
    <source>
        <dbReference type="ARBA" id="ARBA00022801"/>
    </source>
</evidence>
<dbReference type="Pfam" id="PF04794">
    <property type="entry name" value="YdjC"/>
    <property type="match status" value="1"/>
</dbReference>
<evidence type="ECO:0000256" key="6">
    <source>
        <dbReference type="SAM" id="MobiDB-lite"/>
    </source>
</evidence>
<keyword evidence="2" id="KW-0479">Metal-binding</keyword>
<dbReference type="GO" id="GO:0016787">
    <property type="term" value="F:hydrolase activity"/>
    <property type="evidence" value="ECO:0007669"/>
    <property type="project" value="UniProtKB-KW"/>
</dbReference>
<evidence type="ECO:0000256" key="2">
    <source>
        <dbReference type="ARBA" id="ARBA00022723"/>
    </source>
</evidence>
<proteinExistence type="predicted"/>
<keyword evidence="4" id="KW-0460">Magnesium</keyword>
<protein>
    <submittedName>
        <fullName evidence="7">Polysaccharide deacetylase family protein</fullName>
    </submittedName>
</protein>
<accession>A0AAU3GRK1</accession>
<dbReference type="InterPro" id="IPR006879">
    <property type="entry name" value="YdjC-like"/>
</dbReference>
<dbReference type="GO" id="GO:0019213">
    <property type="term" value="F:deacetylase activity"/>
    <property type="evidence" value="ECO:0007669"/>
    <property type="project" value="TreeGrafter"/>
</dbReference>
<dbReference type="Gene3D" id="3.20.20.370">
    <property type="entry name" value="Glycoside hydrolase/deacetylase"/>
    <property type="match status" value="1"/>
</dbReference>
<evidence type="ECO:0000313" key="7">
    <source>
        <dbReference type="EMBL" id="WTY93631.1"/>
    </source>
</evidence>
<comment type="cofactor">
    <cofactor evidence="1">
        <name>Mg(2+)</name>
        <dbReference type="ChEBI" id="CHEBI:18420"/>
    </cofactor>
</comment>
<dbReference type="GO" id="GO:0046872">
    <property type="term" value="F:metal ion binding"/>
    <property type="evidence" value="ECO:0007669"/>
    <property type="project" value="UniProtKB-KW"/>
</dbReference>
<evidence type="ECO:0000256" key="4">
    <source>
        <dbReference type="ARBA" id="ARBA00022842"/>
    </source>
</evidence>
<dbReference type="InterPro" id="IPR011330">
    <property type="entry name" value="Glyco_hydro/deAcase_b/a-brl"/>
</dbReference>
<organism evidence="7">
    <name type="scientific">Streptomyces sp. NBC_01401</name>
    <dbReference type="NCBI Taxonomy" id="2903854"/>
    <lineage>
        <taxon>Bacteria</taxon>
        <taxon>Bacillati</taxon>
        <taxon>Actinomycetota</taxon>
        <taxon>Actinomycetes</taxon>
        <taxon>Kitasatosporales</taxon>
        <taxon>Streptomycetaceae</taxon>
        <taxon>Streptomyces</taxon>
    </lineage>
</organism>